<dbReference type="GO" id="GO:0009251">
    <property type="term" value="P:glucan catabolic process"/>
    <property type="evidence" value="ECO:0007669"/>
    <property type="project" value="TreeGrafter"/>
</dbReference>
<evidence type="ECO:0000259" key="2">
    <source>
        <dbReference type="PROSITE" id="PS51762"/>
    </source>
</evidence>
<feature type="transmembrane region" description="Helical" evidence="1">
    <location>
        <begin position="21"/>
        <end position="40"/>
    </location>
</feature>
<reference evidence="3 4" key="1">
    <citation type="journal article" date="2018" name="BMC Genomics">
        <title>Comparative genome analyses reveal sequence features reflecting distinct modes of host-adaptation between dicot and monocot powdery mildew.</title>
        <authorList>
            <person name="Wu Y."/>
            <person name="Ma X."/>
            <person name="Pan Z."/>
            <person name="Kale S.D."/>
            <person name="Song Y."/>
            <person name="King H."/>
            <person name="Zhang Q."/>
            <person name="Presley C."/>
            <person name="Deng X."/>
            <person name="Wei C.I."/>
            <person name="Xiao S."/>
        </authorList>
    </citation>
    <scope>NUCLEOTIDE SEQUENCE [LARGE SCALE GENOMIC DNA]</scope>
    <source>
        <strain evidence="3">UMSG1</strain>
    </source>
</reference>
<comment type="caution">
    <text evidence="3">The sequence shown here is derived from an EMBL/GenBank/DDBJ whole genome shotgun (WGS) entry which is preliminary data.</text>
</comment>
<dbReference type="Proteomes" id="UP000285326">
    <property type="component" value="Unassembled WGS sequence"/>
</dbReference>
<keyword evidence="1" id="KW-0472">Membrane</keyword>
<dbReference type="SUPFAM" id="SSF49899">
    <property type="entry name" value="Concanavalin A-like lectins/glucanases"/>
    <property type="match status" value="1"/>
</dbReference>
<evidence type="ECO:0000313" key="3">
    <source>
        <dbReference type="EMBL" id="RKF79487.1"/>
    </source>
</evidence>
<dbReference type="InterPro" id="IPR000757">
    <property type="entry name" value="Beta-glucanase-like"/>
</dbReference>
<keyword evidence="1" id="KW-0812">Transmembrane</keyword>
<dbReference type="EMBL" id="MCBS01020196">
    <property type="protein sequence ID" value="RKF79487.1"/>
    <property type="molecule type" value="Genomic_DNA"/>
</dbReference>
<dbReference type="Pfam" id="PF26113">
    <property type="entry name" value="GH16_XgeA"/>
    <property type="match status" value="1"/>
</dbReference>
<dbReference type="InterPro" id="IPR050546">
    <property type="entry name" value="Glycosyl_Hydrlase_16"/>
</dbReference>
<dbReference type="Gene3D" id="2.60.120.200">
    <property type="match status" value="1"/>
</dbReference>
<dbReference type="InterPro" id="IPR013320">
    <property type="entry name" value="ConA-like_dom_sf"/>
</dbReference>
<protein>
    <submittedName>
        <fullName evidence="3">Putative endo-1,3-beta-glucanase</fullName>
    </submittedName>
</protein>
<dbReference type="PROSITE" id="PS51762">
    <property type="entry name" value="GH16_2"/>
    <property type="match status" value="1"/>
</dbReference>
<organism evidence="3 4">
    <name type="scientific">Golovinomyces cichoracearum</name>
    <dbReference type="NCBI Taxonomy" id="62708"/>
    <lineage>
        <taxon>Eukaryota</taxon>
        <taxon>Fungi</taxon>
        <taxon>Dikarya</taxon>
        <taxon>Ascomycota</taxon>
        <taxon>Pezizomycotina</taxon>
        <taxon>Leotiomycetes</taxon>
        <taxon>Erysiphales</taxon>
        <taxon>Erysiphaceae</taxon>
        <taxon>Golovinomyces</taxon>
    </lineage>
</organism>
<name>A0A420IY48_9PEZI</name>
<feature type="domain" description="GH16" evidence="2">
    <location>
        <begin position="81"/>
        <end position="339"/>
    </location>
</feature>
<feature type="transmembrane region" description="Helical" evidence="1">
    <location>
        <begin position="46"/>
        <end position="67"/>
    </location>
</feature>
<accession>A0A420IY48</accession>
<dbReference type="CDD" id="cd02181">
    <property type="entry name" value="GH16_fungal_Lam16A_glucanase"/>
    <property type="match status" value="1"/>
</dbReference>
<keyword evidence="1" id="KW-1133">Transmembrane helix</keyword>
<proteinExistence type="predicted"/>
<dbReference type="PANTHER" id="PTHR10963">
    <property type="entry name" value="GLYCOSYL HYDROLASE-RELATED"/>
    <property type="match status" value="1"/>
</dbReference>
<sequence>MFDRHICLPGRKSHISRMGIILIYEYVINATSATSSNYVFNLRRRMHVYHSFGIFFLLSLLFTPGIATKFASKDVAIITTVPYKLDTYYAGEEFFDGWEFFNNSDPTHGYVQYISQKEAQLMGIIDTNPAYIGVDRWNYYDPLGNGRKSVRITTKKSWTRGLFIADLLHVPKSVCGVWPAIWSFGPQWPNNGEIDFFEGVNRNRHNIVSLHSGKNCTMNFGQQLGTERSPACHISASSQGCGVKANSSLTYGEDMNDIRGGVYAMEWTSNHIKVWFFPRREIPHDITLGLPLPDKWGLPLAYFLDSDKCGIDLNFKNHSLVIDTTFCGDWAGGKFNSDEVCSSRGTCAEWVAYNPIAFKDVYWEMKSIAVYQQSEESCE</sequence>
<dbReference type="PANTHER" id="PTHR10963:SF24">
    <property type="entry name" value="GLYCOSIDASE C21B10.07-RELATED"/>
    <property type="match status" value="1"/>
</dbReference>
<dbReference type="GO" id="GO:0004553">
    <property type="term" value="F:hydrolase activity, hydrolyzing O-glycosyl compounds"/>
    <property type="evidence" value="ECO:0007669"/>
    <property type="project" value="InterPro"/>
</dbReference>
<evidence type="ECO:0000313" key="4">
    <source>
        <dbReference type="Proteomes" id="UP000285326"/>
    </source>
</evidence>
<gene>
    <name evidence="3" type="ORF">GcM1_201001</name>
</gene>
<dbReference type="AlphaFoldDB" id="A0A420IY48"/>
<evidence type="ECO:0000256" key="1">
    <source>
        <dbReference type="SAM" id="Phobius"/>
    </source>
</evidence>